<comment type="caution">
    <text evidence="2">The sequence shown here is derived from an EMBL/GenBank/DDBJ whole genome shotgun (WGS) entry which is preliminary data.</text>
</comment>
<dbReference type="InterPro" id="IPR048365">
    <property type="entry name" value="TNP-like_RNaseH_N"/>
</dbReference>
<dbReference type="Proteomes" id="UP001219518">
    <property type="component" value="Unassembled WGS sequence"/>
</dbReference>
<accession>A0AAE1LHS9</accession>
<evidence type="ECO:0000313" key="2">
    <source>
        <dbReference type="EMBL" id="KAK3919204.1"/>
    </source>
</evidence>
<name>A0AAE1LHS9_9NEOP</name>
<evidence type="ECO:0000313" key="3">
    <source>
        <dbReference type="Proteomes" id="UP001219518"/>
    </source>
</evidence>
<gene>
    <name evidence="2" type="ORF">KUF71_008353</name>
</gene>
<proteinExistence type="predicted"/>
<sequence>MSPSGPAFNSTSHSNQSKICLAGFKLNNEDYDQSASDSSIFMLHSSPGPSFAPFTPFRKDKPNSITKVVIHNVALTVKLPGLLWGVNTDKERKTAFTLVDDHLRNQKAVVFTHSLKPLVLINKTVIDMPEVQKLHQKVDKIMTQMSKVKEEKINESILSVPEEQQGLVRACFEAAKHNNKKGRRYATDWVYESPTLYEKLRTENKLPLPSKRTLNRYMDNLRPSYGFQENVFSLLKNKATFMQESERHVTITRCIAIDEMAVESRTGFDKNTCQVHGLVTLGETEKDEEKRGNHALVILFQPFKGRWVQAVGAFLSAGAVNGKTLKKL</sequence>
<protein>
    <submittedName>
        <fullName evidence="2">DNA transposase</fullName>
    </submittedName>
</protein>
<keyword evidence="3" id="KW-1185">Reference proteome</keyword>
<evidence type="ECO:0000259" key="1">
    <source>
        <dbReference type="Pfam" id="PF21787"/>
    </source>
</evidence>
<reference evidence="2" key="2">
    <citation type="journal article" date="2023" name="BMC Genomics">
        <title>Pest status, molecular evolution, and epigenetic factors derived from the genome assembly of Frankliniella fusca, a thysanopteran phytovirus vector.</title>
        <authorList>
            <person name="Catto M.A."/>
            <person name="Labadie P.E."/>
            <person name="Jacobson A.L."/>
            <person name="Kennedy G.G."/>
            <person name="Srinivasan R."/>
            <person name="Hunt B.G."/>
        </authorList>
    </citation>
    <scope>NUCLEOTIDE SEQUENCE</scope>
    <source>
        <strain evidence="2">PL_HMW_Pooled</strain>
    </source>
</reference>
<dbReference type="Pfam" id="PF21787">
    <property type="entry name" value="TNP-like_RNaseH_N"/>
    <property type="match status" value="1"/>
</dbReference>
<dbReference type="EMBL" id="JAHWGI010000970">
    <property type="protein sequence ID" value="KAK3919204.1"/>
    <property type="molecule type" value="Genomic_DNA"/>
</dbReference>
<dbReference type="AlphaFoldDB" id="A0AAE1LHS9"/>
<reference evidence="2" key="1">
    <citation type="submission" date="2021-07" db="EMBL/GenBank/DDBJ databases">
        <authorList>
            <person name="Catto M.A."/>
            <person name="Jacobson A."/>
            <person name="Kennedy G."/>
            <person name="Labadie P."/>
            <person name="Hunt B.G."/>
            <person name="Srinivasan R."/>
        </authorList>
    </citation>
    <scope>NUCLEOTIDE SEQUENCE</scope>
    <source>
        <strain evidence="2">PL_HMW_Pooled</strain>
        <tissue evidence="2">Head</tissue>
    </source>
</reference>
<feature type="domain" description="Transposable element P transposase-like RNase H" evidence="1">
    <location>
        <begin position="224"/>
        <end position="327"/>
    </location>
</feature>
<organism evidence="2 3">
    <name type="scientific">Frankliniella fusca</name>
    <dbReference type="NCBI Taxonomy" id="407009"/>
    <lineage>
        <taxon>Eukaryota</taxon>
        <taxon>Metazoa</taxon>
        <taxon>Ecdysozoa</taxon>
        <taxon>Arthropoda</taxon>
        <taxon>Hexapoda</taxon>
        <taxon>Insecta</taxon>
        <taxon>Pterygota</taxon>
        <taxon>Neoptera</taxon>
        <taxon>Paraneoptera</taxon>
        <taxon>Thysanoptera</taxon>
        <taxon>Terebrantia</taxon>
        <taxon>Thripoidea</taxon>
        <taxon>Thripidae</taxon>
        <taxon>Frankliniella</taxon>
    </lineage>
</organism>